<dbReference type="InterPro" id="IPR002734">
    <property type="entry name" value="RibDG_C"/>
</dbReference>
<dbReference type="GO" id="GO:0009231">
    <property type="term" value="P:riboflavin biosynthetic process"/>
    <property type="evidence" value="ECO:0007669"/>
    <property type="project" value="InterPro"/>
</dbReference>
<reference evidence="5" key="1">
    <citation type="submission" date="2022-11" db="EMBL/GenBank/DDBJ databases">
        <title>Larsenimonas rhizosphaerae sp. nov., isolated from a tidal mudflat.</title>
        <authorList>
            <person name="Lee S.D."/>
            <person name="Kim I.S."/>
        </authorList>
    </citation>
    <scope>NUCLEOTIDE SEQUENCE</scope>
    <source>
        <strain evidence="5">GH2-1</strain>
    </source>
</reference>
<dbReference type="RefSeq" id="WP_250936362.1">
    <property type="nucleotide sequence ID" value="NZ_JAMLJK010000001.1"/>
</dbReference>
<protein>
    <submittedName>
        <fullName evidence="5">RibD family protein</fullName>
    </submittedName>
</protein>
<evidence type="ECO:0000256" key="3">
    <source>
        <dbReference type="ARBA" id="ARBA00023002"/>
    </source>
</evidence>
<proteinExistence type="predicted"/>
<dbReference type="PANTHER" id="PTHR38011:SF7">
    <property type="entry name" value="2,5-DIAMINO-6-RIBOSYLAMINO-4(3H)-PYRIMIDINONE 5'-PHOSPHATE REDUCTASE"/>
    <property type="match status" value="1"/>
</dbReference>
<dbReference type="InterPro" id="IPR024072">
    <property type="entry name" value="DHFR-like_dom_sf"/>
</dbReference>
<evidence type="ECO:0000313" key="6">
    <source>
        <dbReference type="Proteomes" id="UP001165678"/>
    </source>
</evidence>
<keyword evidence="3" id="KW-0560">Oxidoreductase</keyword>
<comment type="pathway">
    <text evidence="1">Cofactor biosynthesis; riboflavin biosynthesis.</text>
</comment>
<dbReference type="EMBL" id="JAPIVE010000001">
    <property type="protein sequence ID" value="MCX2523021.1"/>
    <property type="molecule type" value="Genomic_DNA"/>
</dbReference>
<keyword evidence="2" id="KW-0521">NADP</keyword>
<evidence type="ECO:0000313" key="5">
    <source>
        <dbReference type="EMBL" id="MCX2523021.1"/>
    </source>
</evidence>
<evidence type="ECO:0000259" key="4">
    <source>
        <dbReference type="Pfam" id="PF01872"/>
    </source>
</evidence>
<keyword evidence="6" id="KW-1185">Reference proteome</keyword>
<dbReference type="Proteomes" id="UP001165678">
    <property type="component" value="Unassembled WGS sequence"/>
</dbReference>
<dbReference type="Pfam" id="PF01872">
    <property type="entry name" value="RibD_C"/>
    <property type="match status" value="1"/>
</dbReference>
<accession>A0AA41ZEC5</accession>
<evidence type="ECO:0000256" key="2">
    <source>
        <dbReference type="ARBA" id="ARBA00022857"/>
    </source>
</evidence>
<organism evidence="5 6">
    <name type="scientific">Larsenimonas rhizosphaerae</name>
    <dbReference type="NCBI Taxonomy" id="2944682"/>
    <lineage>
        <taxon>Bacteria</taxon>
        <taxon>Pseudomonadati</taxon>
        <taxon>Pseudomonadota</taxon>
        <taxon>Gammaproteobacteria</taxon>
        <taxon>Oceanospirillales</taxon>
        <taxon>Halomonadaceae</taxon>
        <taxon>Larsenimonas</taxon>
    </lineage>
</organism>
<dbReference type="InterPro" id="IPR050765">
    <property type="entry name" value="Riboflavin_Biosynth_HTPR"/>
</dbReference>
<evidence type="ECO:0000256" key="1">
    <source>
        <dbReference type="ARBA" id="ARBA00005104"/>
    </source>
</evidence>
<dbReference type="Gene3D" id="3.40.430.10">
    <property type="entry name" value="Dihydrofolate Reductase, subunit A"/>
    <property type="match status" value="1"/>
</dbReference>
<dbReference type="SUPFAM" id="SSF53597">
    <property type="entry name" value="Dihydrofolate reductase-like"/>
    <property type="match status" value="1"/>
</dbReference>
<gene>
    <name evidence="5" type="ORF">OQ287_02075</name>
</gene>
<feature type="domain" description="Bacterial bifunctional deaminase-reductase C-terminal" evidence="4">
    <location>
        <begin position="70"/>
        <end position="259"/>
    </location>
</feature>
<name>A0AA41ZEC5_9GAMM</name>
<dbReference type="PANTHER" id="PTHR38011">
    <property type="entry name" value="DIHYDROFOLATE REDUCTASE FAMILY PROTEIN (AFU_ORTHOLOGUE AFUA_8G06820)"/>
    <property type="match status" value="1"/>
</dbReference>
<dbReference type="AlphaFoldDB" id="A0AA41ZEC5"/>
<dbReference type="GO" id="GO:0008703">
    <property type="term" value="F:5-amino-6-(5-phosphoribosylamino)uracil reductase activity"/>
    <property type="evidence" value="ECO:0007669"/>
    <property type="project" value="InterPro"/>
</dbReference>
<comment type="caution">
    <text evidence="5">The sequence shown here is derived from an EMBL/GenBank/DDBJ whole genome shotgun (WGS) entry which is preliminary data.</text>
</comment>
<sequence length="281" mass="30502">MTQQIIDGDAWQVILAVRDRDNTACQRSEIRFDEGVIRLQRDGAWSSDTLLPAQTVRLFDLYLPLAMAGPMVIGQLGQSLDGRIATVTGASRYVTGQEGLVHLHRLRALVDAVIVGAGTASADDPRLTVRLVAGRHPCRVVLDPRHRVDSNLALFTDNAAPTLHLVNEPASEPPSPHVDYLDISQCQASDGSRPEQILALLAARGLSRVLVEGGGLTVSRFLEAGCLDRLHVMVAPMLIGSGRPAFTLPDIEELDQALRPECRTWTMGSDVLFDCRFPGSV</sequence>